<gene>
    <name evidence="1" type="ORF">Tfer_0625</name>
</gene>
<sequence>MKTEIYIGNSHLTVAQNNAVLNYGESSLQGWRTRSKTNYSFGRVNGDGNLIGSRLNLLSDPDIFDMTVKPLNCQVKKG</sequence>
<evidence type="ECO:0000313" key="1">
    <source>
        <dbReference type="EMBL" id="KNZ70444.1"/>
    </source>
</evidence>
<dbReference type="RefSeq" id="WP_013120980.1">
    <property type="nucleotide sequence ID" value="NZ_LGTE01000003.1"/>
</dbReference>
<proteinExistence type="predicted"/>
<evidence type="ECO:0000313" key="2">
    <source>
        <dbReference type="Proteomes" id="UP000037175"/>
    </source>
</evidence>
<dbReference type="Proteomes" id="UP000037175">
    <property type="component" value="Unassembled WGS sequence"/>
</dbReference>
<reference evidence="2" key="1">
    <citation type="submission" date="2015-07" db="EMBL/GenBank/DDBJ databases">
        <title>Complete Genome of Thermincola ferriacetica strain Z-0001T.</title>
        <authorList>
            <person name="Lusk B."/>
            <person name="Badalamenti J.P."/>
            <person name="Parameswaran P."/>
            <person name="Bond D.R."/>
            <person name="Torres C.I."/>
        </authorList>
    </citation>
    <scope>NUCLEOTIDE SEQUENCE [LARGE SCALE GENOMIC DNA]</scope>
    <source>
        <strain evidence="2">Z-0001</strain>
    </source>
</reference>
<dbReference type="AlphaFoldDB" id="A0A0L6W5T0"/>
<dbReference type="EMBL" id="LGTE01000003">
    <property type="protein sequence ID" value="KNZ70444.1"/>
    <property type="molecule type" value="Genomic_DNA"/>
</dbReference>
<keyword evidence="2" id="KW-1185">Reference proteome</keyword>
<protein>
    <submittedName>
        <fullName evidence="1">Uncharacterized protein</fullName>
    </submittedName>
</protein>
<comment type="caution">
    <text evidence="1">The sequence shown here is derived from an EMBL/GenBank/DDBJ whole genome shotgun (WGS) entry which is preliminary data.</text>
</comment>
<accession>A0A0L6W5T0</accession>
<name>A0A0L6W5T0_9FIRM</name>
<organism evidence="1 2">
    <name type="scientific">Thermincola ferriacetica</name>
    <dbReference type="NCBI Taxonomy" id="281456"/>
    <lineage>
        <taxon>Bacteria</taxon>
        <taxon>Bacillati</taxon>
        <taxon>Bacillota</taxon>
        <taxon>Clostridia</taxon>
        <taxon>Eubacteriales</taxon>
        <taxon>Thermincolaceae</taxon>
        <taxon>Thermincola</taxon>
    </lineage>
</organism>